<keyword evidence="1" id="KW-0175">Coiled coil</keyword>
<name>A0ABU3NAX8_9GAMM</name>
<dbReference type="Proteomes" id="UP001255917">
    <property type="component" value="Unassembled WGS sequence"/>
</dbReference>
<sequence length="421" mass="48178">MARLDDARNAMKALAKYTDALAEATLEHGGVIYDTPDNRETIQALRHHQLVFHLDEDLPHVQVSRVVGDLMAHVTQSYQRQASSGAVSDLVRELQNVVESYFVARDNGATDDASRKLIEAQEVIASLINTLQAIVVRFTHYIHNRFSTVSDIDLRILENRRALDEAGNINRLLDTLTPSYLMQLARFSRELQYLLTKILARSLSRLRANLVDALHRLTDNLAKLQNDKEVQRQNHVIDAWLQHYERNPRYTPGEDILDEAHGRSPSLFRVEPLEIRAHPAIDDPSQREELDELAENALRRLEPGALTDSNVSTERVEVIDQRGAEEVEPEDPLEHALEWFFEALPTLVTQQPISAIDAYYKLDVEEPLDFWMLALWESYNMRLENGEVVVPVELTERQMGTYDGTRLVEDIVFSLERHHAA</sequence>
<comment type="caution">
    <text evidence="2">The sequence shown here is derived from an EMBL/GenBank/DDBJ whole genome shotgun (WGS) entry which is preliminary data.</text>
</comment>
<evidence type="ECO:0000313" key="3">
    <source>
        <dbReference type="Proteomes" id="UP001255917"/>
    </source>
</evidence>
<dbReference type="EMBL" id="JAVXUR010000001">
    <property type="protein sequence ID" value="MDT8878360.1"/>
    <property type="molecule type" value="Genomic_DNA"/>
</dbReference>
<reference evidence="3" key="1">
    <citation type="submission" date="2023-07" db="EMBL/GenBank/DDBJ databases">
        <title>Substrates and metabolic shifts associated with increased methane emissions in unrestored hypersaline salterns.</title>
        <authorList>
            <person name="Bueno De Mesquita C.P."/>
            <person name="Tringe S.G."/>
        </authorList>
    </citation>
    <scope>NUCLEOTIDE SEQUENCE [LARGE SCALE GENOMIC DNA]</scope>
    <source>
        <strain evidence="3">I4</strain>
    </source>
</reference>
<feature type="coiled-coil region" evidence="1">
    <location>
        <begin position="207"/>
        <end position="234"/>
    </location>
</feature>
<proteinExistence type="predicted"/>
<keyword evidence="3" id="KW-1185">Reference proteome</keyword>
<evidence type="ECO:0000313" key="2">
    <source>
        <dbReference type="EMBL" id="MDT8878360.1"/>
    </source>
</evidence>
<dbReference type="RefSeq" id="WP_315585337.1">
    <property type="nucleotide sequence ID" value="NZ_JAVXUR010000001.1"/>
</dbReference>
<accession>A0ABU3NAX8</accession>
<protein>
    <submittedName>
        <fullName evidence="2">Uncharacterized protein</fullName>
    </submittedName>
</protein>
<gene>
    <name evidence="2" type="ORF">RSO68_02630</name>
</gene>
<evidence type="ECO:0000256" key="1">
    <source>
        <dbReference type="SAM" id="Coils"/>
    </source>
</evidence>
<organism evidence="2 3">
    <name type="scientific">Halomonas saccharevitans</name>
    <dbReference type="NCBI Taxonomy" id="416872"/>
    <lineage>
        <taxon>Bacteria</taxon>
        <taxon>Pseudomonadati</taxon>
        <taxon>Pseudomonadota</taxon>
        <taxon>Gammaproteobacteria</taxon>
        <taxon>Oceanospirillales</taxon>
        <taxon>Halomonadaceae</taxon>
        <taxon>Halomonas</taxon>
    </lineage>
</organism>